<feature type="compositionally biased region" description="Basic and acidic residues" evidence="20">
    <location>
        <begin position="1234"/>
        <end position="1245"/>
    </location>
</feature>
<dbReference type="GO" id="GO:0061723">
    <property type="term" value="P:glycophagy"/>
    <property type="evidence" value="ECO:0007669"/>
    <property type="project" value="TreeGrafter"/>
</dbReference>
<evidence type="ECO:0000259" key="21">
    <source>
        <dbReference type="Pfam" id="PF04108"/>
    </source>
</evidence>
<dbReference type="GO" id="GO:0008285">
    <property type="term" value="P:negative regulation of cell population proliferation"/>
    <property type="evidence" value="ECO:0007669"/>
    <property type="project" value="UniProtKB-ARBA"/>
</dbReference>
<gene>
    <name evidence="23" type="ORF">PHYEVI_LOCUS1198</name>
</gene>
<keyword evidence="14" id="KW-0539">Nucleus</keyword>
<feature type="domain" description="Autophagy protein ATG17-like" evidence="21">
    <location>
        <begin position="118"/>
        <end position="482"/>
    </location>
</feature>
<dbReference type="Proteomes" id="UP001153712">
    <property type="component" value="Chromosome 1"/>
</dbReference>
<dbReference type="PROSITE" id="PS00299">
    <property type="entry name" value="UBIQUITIN_1"/>
    <property type="match status" value="1"/>
</dbReference>
<keyword evidence="6" id="KW-0963">Cytoplasm</keyword>
<comment type="function">
    <text evidence="16">Involved in autophagy. Regulates early events but also late events of autophagosome formation through direct interaction with Atg16L1. Required for the formation of the autophagosome-like double-membrane structure that surrounds the Salmonella-containing vacuole (SCV) during S.typhimurium infection and subsequent xenophagy. Involved in repair of DNA damage caused by ionizing radiation, which subsequently improves cell survival by decreasing apoptosis. Inhibits PTK2/FAK1 and PTK2B/PYK2 kinase activity, affecting their downstream signaling pathways. Plays a role as a modulator of TGF-beta-signaling by restricting substrate specificity of RNF111. Functions as a DNA-binding transcription factor. Is a potent regulator of the RB1 pathway through induction of RB1 expression. Plays a crucial role in muscular differentiation. Plays an indispensable role in fetal hematopoiesis and in the regulation of neuronal homeostasis.</text>
</comment>
<dbReference type="GO" id="GO:0060090">
    <property type="term" value="F:molecular adaptor activity"/>
    <property type="evidence" value="ECO:0007669"/>
    <property type="project" value="TreeGrafter"/>
</dbReference>
<evidence type="ECO:0000256" key="13">
    <source>
        <dbReference type="ARBA" id="ARBA00023228"/>
    </source>
</evidence>
<dbReference type="EMBL" id="OU900094">
    <property type="protein sequence ID" value="CAG9854738.1"/>
    <property type="molecule type" value="Genomic_DNA"/>
</dbReference>
<dbReference type="InterPro" id="IPR045326">
    <property type="entry name" value="ATG17-like_dom"/>
</dbReference>
<organism evidence="23 24">
    <name type="scientific">Phyllotreta striolata</name>
    <name type="common">Striped flea beetle</name>
    <name type="synonym">Crioceris striolata</name>
    <dbReference type="NCBI Taxonomy" id="444603"/>
    <lineage>
        <taxon>Eukaryota</taxon>
        <taxon>Metazoa</taxon>
        <taxon>Ecdysozoa</taxon>
        <taxon>Arthropoda</taxon>
        <taxon>Hexapoda</taxon>
        <taxon>Insecta</taxon>
        <taxon>Pterygota</taxon>
        <taxon>Neoptera</taxon>
        <taxon>Endopterygota</taxon>
        <taxon>Coleoptera</taxon>
        <taxon>Polyphaga</taxon>
        <taxon>Cucujiformia</taxon>
        <taxon>Chrysomeloidea</taxon>
        <taxon>Chrysomelidae</taxon>
        <taxon>Galerucinae</taxon>
        <taxon>Alticini</taxon>
        <taxon>Phyllotreta</taxon>
    </lineage>
</organism>
<evidence type="ECO:0000256" key="12">
    <source>
        <dbReference type="ARBA" id="ARBA00023163"/>
    </source>
</evidence>
<evidence type="ECO:0000256" key="10">
    <source>
        <dbReference type="ARBA" id="ARBA00023015"/>
    </source>
</evidence>
<dbReference type="GO" id="GO:0015031">
    <property type="term" value="P:protein transport"/>
    <property type="evidence" value="ECO:0007669"/>
    <property type="project" value="UniProtKB-KW"/>
</dbReference>
<dbReference type="GO" id="GO:0031090">
    <property type="term" value="C:organelle membrane"/>
    <property type="evidence" value="ECO:0007669"/>
    <property type="project" value="UniProtKB-ARBA"/>
</dbReference>
<keyword evidence="12" id="KW-0804">Transcription</keyword>
<comment type="subcellular location">
    <subcellularLocation>
        <location evidence="4">Cytoplasm</location>
        <location evidence="4">Cytosol</location>
    </subcellularLocation>
    <subcellularLocation>
        <location evidence="3">Lysosome</location>
    </subcellularLocation>
    <subcellularLocation>
        <location evidence="1">Nucleus</location>
    </subcellularLocation>
    <subcellularLocation>
        <location evidence="2">Preautophagosomal structure</location>
    </subcellularLocation>
</comment>
<dbReference type="GO" id="GO:0000422">
    <property type="term" value="P:autophagy of mitochondrion"/>
    <property type="evidence" value="ECO:0007669"/>
    <property type="project" value="TreeGrafter"/>
</dbReference>
<name>A0A9N9TAZ6_PHYSR</name>
<keyword evidence="24" id="KW-1185">Reference proteome</keyword>
<dbReference type="InterPro" id="IPR040040">
    <property type="entry name" value="ATG11"/>
</dbReference>
<keyword evidence="9" id="KW-0072">Autophagy</keyword>
<dbReference type="GO" id="GO:1990316">
    <property type="term" value="C:Atg1/ULK1 kinase complex"/>
    <property type="evidence" value="ECO:0007669"/>
    <property type="project" value="TreeGrafter"/>
</dbReference>
<feature type="coiled-coil region" evidence="19">
    <location>
        <begin position="932"/>
        <end position="985"/>
    </location>
</feature>
<evidence type="ECO:0000256" key="3">
    <source>
        <dbReference type="ARBA" id="ARBA00004371"/>
    </source>
</evidence>
<dbReference type="AlphaFoldDB" id="A0A9N9TAZ6"/>
<reference evidence="23" key="1">
    <citation type="submission" date="2022-01" db="EMBL/GenBank/DDBJ databases">
        <authorList>
            <person name="King R."/>
        </authorList>
    </citation>
    <scope>NUCLEOTIDE SEQUENCE</scope>
</reference>
<evidence type="ECO:0000256" key="17">
    <source>
        <dbReference type="ARBA" id="ARBA00069790"/>
    </source>
</evidence>
<dbReference type="GO" id="GO:0034727">
    <property type="term" value="P:piecemeal microautophagy of the nucleus"/>
    <property type="evidence" value="ECO:0007669"/>
    <property type="project" value="TreeGrafter"/>
</dbReference>
<evidence type="ECO:0000256" key="5">
    <source>
        <dbReference type="ARBA" id="ARBA00022448"/>
    </source>
</evidence>
<feature type="compositionally biased region" description="Basic and acidic residues" evidence="20">
    <location>
        <begin position="1194"/>
        <end position="1211"/>
    </location>
</feature>
<sequence>MLHVFHVDSGRMMTFDMSLALESVDNLKKHVQEEFKIAADKQVLLISGGECLDPNKRVCSFSAGTDTNPIFLFSKSIIESPNPPLPIADYGSESDIDLKVKEHCDMPVTFGTLAKRAQLAQHLLELSRKQLSVCENLVHDQHLQQQGWSAVVANLEDISLEFSKRSEIFEKSFTDYMEERETYMTFLNHFSSDLQILQKIPVLPALLETKPLAIEECKPTELEEDEEECITSPTTSTGKDITLYEWISAADNKSTMDQLYDHCSRGLDQFNSEIFRTLSRDIQEMLQNADNVQMKEVKGLGERLFGLEELMREARKKVKQQAELAQSFANNQSRASNTKDPSVLPDLCMSHKQQLQMMAANHQQLCDIRRRCAKAKEELSINLYHRLKWVMYVEDRIQEIDQKLVIYHENLKRLRRHLEILQQIHLAPATYLCAVAEVVRRRAFSQSFLLWASELACHLLTIHNDEVTRRKEFQIQFEGHFLNSLFPGMNDMPPSFATQAPAMFDVILPKITLEDINRLKVELPDLADNLNIPDTSSIENFFLLRSLTRKDDEEIRDKPEETKAVEDKLIQAVSNVGLASDLDRDLLRGTGNEPCLTTAHGLVHLKDFDKGCESETDTEEFEKVSQSPLEMNFDKNITTLQPRMQDASTFTEDNLQITRSEYDKLKSCLVKLHELAQEAMVQLRLEMSDLRAQVESNRNDLALNLKEFCSSWNNLIVMRDNEEKATIREINGNFEGIIKDLEEQKRAKDQKIEELLMEKSTLEGEILKSCESLNELQENFNKTTEENSKTIDDLRKRLEEKEIEKEKSVKEASDNLRKTHKAELENIRARFKLMTMERSPSDNSLEKSSDFSSLPNHSIFIQQMAENFELDKERAVNEAIAGERQKWEKLLSIRIKELENKFGEEKDALMTNLAKQITEEKDKQIDILMQREKNLNLECIKYKNTIQQLTENETEYSETELLKKIATLQEEKGTLEDELVKIKREKSIDLTTSLAVCDGKVDAAGSSPKQKDSSKGDCSKGKISIDSCKPGDLVLVMWDEQHENFKILQENKHMFFLHSEYMAGLGLEITTGRPNRMFCLGEVLDKEYCYARKSENRYKVPKRTKFFRVKVKGLNPPLLARDSISSQSFYQAKASSDGARMTQSQSGVSSTGKESMGEEKSGPQSLPSSPTRPAPPERSELEPLEEKESEDSADGTRERRAGQWSEKHFAEDSGIVDIVESVSAAADDTLTSDSHSRNESESSDR</sequence>
<dbReference type="GO" id="GO:0005634">
    <property type="term" value="C:nucleus"/>
    <property type="evidence" value="ECO:0007669"/>
    <property type="project" value="UniProtKB-SubCell"/>
</dbReference>
<keyword evidence="15" id="KW-0131">Cell cycle</keyword>
<evidence type="ECO:0000256" key="2">
    <source>
        <dbReference type="ARBA" id="ARBA00004329"/>
    </source>
</evidence>
<evidence type="ECO:0000256" key="11">
    <source>
        <dbReference type="ARBA" id="ARBA00023054"/>
    </source>
</evidence>
<proteinExistence type="predicted"/>
<evidence type="ECO:0000256" key="7">
    <source>
        <dbReference type="ARBA" id="ARBA00022553"/>
    </source>
</evidence>
<keyword evidence="13" id="KW-0458">Lysosome</keyword>
<evidence type="ECO:0000256" key="16">
    <source>
        <dbReference type="ARBA" id="ARBA00053494"/>
    </source>
</evidence>
<evidence type="ECO:0000313" key="24">
    <source>
        <dbReference type="Proteomes" id="UP001153712"/>
    </source>
</evidence>
<evidence type="ECO:0000256" key="14">
    <source>
        <dbReference type="ARBA" id="ARBA00023242"/>
    </source>
</evidence>
<dbReference type="GO" id="GO:0000045">
    <property type="term" value="P:autophagosome assembly"/>
    <property type="evidence" value="ECO:0007669"/>
    <property type="project" value="InterPro"/>
</dbReference>
<dbReference type="GO" id="GO:0005829">
    <property type="term" value="C:cytosol"/>
    <property type="evidence" value="ECO:0007669"/>
    <property type="project" value="UniProtKB-SubCell"/>
</dbReference>
<dbReference type="GO" id="GO:0034517">
    <property type="term" value="P:ribophagy"/>
    <property type="evidence" value="ECO:0007669"/>
    <property type="project" value="TreeGrafter"/>
</dbReference>
<dbReference type="FunFam" id="3.10.20.90:FF:000049">
    <property type="entry name" value="RB1-inducible coiled-coil protein 1 isoform X1"/>
    <property type="match status" value="1"/>
</dbReference>
<evidence type="ECO:0000256" key="19">
    <source>
        <dbReference type="SAM" id="Coils"/>
    </source>
</evidence>
<keyword evidence="10" id="KW-0805">Transcription regulation</keyword>
<evidence type="ECO:0000256" key="8">
    <source>
        <dbReference type="ARBA" id="ARBA00022927"/>
    </source>
</evidence>
<keyword evidence="5" id="KW-0813">Transport</keyword>
<evidence type="ECO:0000259" key="22">
    <source>
        <dbReference type="Pfam" id="PF10377"/>
    </source>
</evidence>
<dbReference type="GO" id="GO:0005764">
    <property type="term" value="C:lysosome"/>
    <property type="evidence" value="ECO:0007669"/>
    <property type="project" value="UniProtKB-SubCell"/>
</dbReference>
<accession>A0A9N9TAZ6</accession>
<keyword evidence="8" id="KW-0653">Protein transport</keyword>
<dbReference type="Pfam" id="PF04108">
    <property type="entry name" value="ATG17_like"/>
    <property type="match status" value="1"/>
</dbReference>
<dbReference type="Gene3D" id="3.10.20.90">
    <property type="entry name" value="Phosphatidylinositol 3-kinase Catalytic Subunit, Chain A, domain 1"/>
    <property type="match status" value="1"/>
</dbReference>
<evidence type="ECO:0000256" key="1">
    <source>
        <dbReference type="ARBA" id="ARBA00004123"/>
    </source>
</evidence>
<feature type="region of interest" description="Disordered" evidence="20">
    <location>
        <begin position="1134"/>
        <end position="1245"/>
    </location>
</feature>
<dbReference type="GO" id="GO:0019901">
    <property type="term" value="F:protein kinase binding"/>
    <property type="evidence" value="ECO:0007669"/>
    <property type="project" value="UniProtKB-ARBA"/>
</dbReference>
<dbReference type="GO" id="GO:0061709">
    <property type="term" value="P:reticulophagy"/>
    <property type="evidence" value="ECO:0007669"/>
    <property type="project" value="TreeGrafter"/>
</dbReference>
<feature type="coiled-coil region" evidence="19">
    <location>
        <begin position="673"/>
        <end position="700"/>
    </location>
</feature>
<dbReference type="Pfam" id="PF10377">
    <property type="entry name" value="ATG11"/>
    <property type="match status" value="1"/>
</dbReference>
<evidence type="ECO:0000256" key="4">
    <source>
        <dbReference type="ARBA" id="ARBA00004514"/>
    </source>
</evidence>
<dbReference type="CDD" id="cd17060">
    <property type="entry name" value="Ubl_RB1CC1"/>
    <property type="match status" value="1"/>
</dbReference>
<keyword evidence="7" id="KW-0597">Phosphoprotein</keyword>
<dbReference type="InterPro" id="IPR019954">
    <property type="entry name" value="Ubiquitin_CS"/>
</dbReference>
<feature type="domain" description="Autophagy-related protein 11 C-terminal" evidence="22">
    <location>
        <begin position="1014"/>
        <end position="1112"/>
    </location>
</feature>
<dbReference type="GO" id="GO:0034045">
    <property type="term" value="C:phagophore assembly site membrane"/>
    <property type="evidence" value="ECO:0007669"/>
    <property type="project" value="TreeGrafter"/>
</dbReference>
<dbReference type="PANTHER" id="PTHR13222">
    <property type="entry name" value="RB1-INDUCIBLE COILED-COIL"/>
    <property type="match status" value="1"/>
</dbReference>
<feature type="coiled-coil region" evidence="19">
    <location>
        <begin position="738"/>
        <end position="815"/>
    </location>
</feature>
<evidence type="ECO:0000256" key="20">
    <source>
        <dbReference type="SAM" id="MobiDB-lite"/>
    </source>
</evidence>
<keyword evidence="11 19" id="KW-0175">Coiled coil</keyword>
<evidence type="ECO:0000256" key="9">
    <source>
        <dbReference type="ARBA" id="ARBA00023006"/>
    </source>
</evidence>
<feature type="compositionally biased region" description="Basic and acidic residues" evidence="20">
    <location>
        <begin position="1175"/>
        <end position="1186"/>
    </location>
</feature>
<protein>
    <recommendedName>
        <fullName evidence="17">RB1-inducible coiled-coil protein 1</fullName>
    </recommendedName>
    <alternativeName>
        <fullName evidence="18">FAK family kinase-interacting protein of 200 kDa</fullName>
    </alternativeName>
</protein>
<dbReference type="InterPro" id="IPR019460">
    <property type="entry name" value="Atg11_C"/>
</dbReference>
<feature type="compositionally biased region" description="Polar residues" evidence="20">
    <location>
        <begin position="1141"/>
        <end position="1153"/>
    </location>
</feature>
<dbReference type="OrthoDB" id="447953at2759"/>
<evidence type="ECO:0000256" key="18">
    <source>
        <dbReference type="ARBA" id="ARBA00080154"/>
    </source>
</evidence>
<evidence type="ECO:0000313" key="23">
    <source>
        <dbReference type="EMBL" id="CAG9854738.1"/>
    </source>
</evidence>
<evidence type="ECO:0000256" key="6">
    <source>
        <dbReference type="ARBA" id="ARBA00022490"/>
    </source>
</evidence>
<evidence type="ECO:0000256" key="15">
    <source>
        <dbReference type="ARBA" id="ARBA00023306"/>
    </source>
</evidence>
<dbReference type="PANTHER" id="PTHR13222:SF1">
    <property type="entry name" value="RB1-INDUCIBLE COILED-COIL PROTEIN 1"/>
    <property type="match status" value="1"/>
</dbReference>